<keyword evidence="1" id="KW-0732">Signal</keyword>
<evidence type="ECO:0000256" key="1">
    <source>
        <dbReference type="SAM" id="SignalP"/>
    </source>
</evidence>
<dbReference type="EMBL" id="CADCVS010000219">
    <property type="protein sequence ID" value="CAA9495357.1"/>
    <property type="molecule type" value="Genomic_DNA"/>
</dbReference>
<gene>
    <name evidence="2" type="ORF">AVDCRST_MAG30-1618</name>
</gene>
<feature type="chain" id="PRO_5027060034" description="Exo-alpha-sialidase" evidence="1">
    <location>
        <begin position="28"/>
        <end position="462"/>
    </location>
</feature>
<accession>A0A6J4SC22</accession>
<evidence type="ECO:0008006" key="3">
    <source>
        <dbReference type="Google" id="ProtNLM"/>
    </source>
</evidence>
<feature type="non-terminal residue" evidence="2">
    <location>
        <position position="462"/>
    </location>
</feature>
<proteinExistence type="predicted"/>
<name>A0A6J4SC22_9ACTN</name>
<evidence type="ECO:0000313" key="2">
    <source>
        <dbReference type="EMBL" id="CAA9495357.1"/>
    </source>
</evidence>
<protein>
    <recommendedName>
        <fullName evidence="3">Exo-alpha-sialidase</fullName>
    </recommendedName>
</protein>
<dbReference type="AlphaFoldDB" id="A0A6J4SC22"/>
<sequence length="462" mass="47487">MPIRRRALLSAALAPLLATLAAVPAHAARTAVVGPGHAPGIAVDAAGTAYAAWKYEVPGEPTDNGTRFCVLARDARGCSAPPVDLAFPGAGYYVGTVSVLLPAPGVVDVVVGRVEGPLDYAVFLSRSTDGGRTFAPGYRLNGAGTQAAGAAELTADGRVALGGGDIRGLRAGLARADGSDEETQMMSFDGDVNSGFYSDVAAAGNDVVALGGNNNASQGFRLPAGAAPDDETAWRALPVQRGGRGKVAGGPVGIVSLLDSAPAGQGQLYAQRLEGDAWGPVVPVFRDKVSGTELAQNEAGRQLALWTADNRLSFAGSDDGGALWSYGEPLMTVPDGSNDISADVAPDGRGAAAVGEQSGDDEPIRIAWLDLRRTPQATVQVGDALVQVRSSCLGGRRIGMDARASRAGRKIPVSSVLRSARFSARRAVRTRARGYSATFRLRSARAKPAARVRLTPRTGPAV</sequence>
<reference evidence="2" key="1">
    <citation type="submission" date="2020-02" db="EMBL/GenBank/DDBJ databases">
        <authorList>
            <person name="Meier V. D."/>
        </authorList>
    </citation>
    <scope>NUCLEOTIDE SEQUENCE</scope>
    <source>
        <strain evidence="2">AVDCRST_MAG30</strain>
    </source>
</reference>
<dbReference type="SUPFAM" id="SSF50939">
    <property type="entry name" value="Sialidases"/>
    <property type="match status" value="1"/>
</dbReference>
<dbReference type="PROSITE" id="PS51318">
    <property type="entry name" value="TAT"/>
    <property type="match status" value="1"/>
</dbReference>
<dbReference type="InterPro" id="IPR036278">
    <property type="entry name" value="Sialidase_sf"/>
</dbReference>
<feature type="signal peptide" evidence="1">
    <location>
        <begin position="1"/>
        <end position="27"/>
    </location>
</feature>
<dbReference type="InterPro" id="IPR006311">
    <property type="entry name" value="TAT_signal"/>
</dbReference>
<organism evidence="2">
    <name type="scientific">uncultured Solirubrobacteraceae bacterium</name>
    <dbReference type="NCBI Taxonomy" id="1162706"/>
    <lineage>
        <taxon>Bacteria</taxon>
        <taxon>Bacillati</taxon>
        <taxon>Actinomycetota</taxon>
        <taxon>Thermoleophilia</taxon>
        <taxon>Solirubrobacterales</taxon>
        <taxon>Solirubrobacteraceae</taxon>
        <taxon>environmental samples</taxon>
    </lineage>
</organism>